<reference evidence="4 5" key="1">
    <citation type="submission" date="2012-09" db="EMBL/GenBank/DDBJ databases">
        <title>Draft Genome Sequences of 6 Strains from Genus Thauera.</title>
        <authorList>
            <person name="Liu B."/>
            <person name="Shapleigh J.P."/>
            <person name="Frostegard A.H."/>
        </authorList>
    </citation>
    <scope>NUCLEOTIDE SEQUENCE [LARGE SCALE GENOMIC DNA]</scope>
    <source>
        <strain evidence="4 5">S2</strain>
    </source>
</reference>
<name>N6Z0U5_THASP</name>
<organism evidence="4 5">
    <name type="scientific">Thauera aminoaromatica S2</name>
    <dbReference type="NCBI Taxonomy" id="1234381"/>
    <lineage>
        <taxon>Bacteria</taxon>
        <taxon>Pseudomonadati</taxon>
        <taxon>Pseudomonadota</taxon>
        <taxon>Betaproteobacteria</taxon>
        <taxon>Rhodocyclales</taxon>
        <taxon>Zoogloeaceae</taxon>
        <taxon>Thauera</taxon>
    </lineage>
</organism>
<protein>
    <submittedName>
        <fullName evidence="4">Csbd family protein</fullName>
    </submittedName>
</protein>
<dbReference type="InterPro" id="IPR036629">
    <property type="entry name" value="YjbJ_sf"/>
</dbReference>
<evidence type="ECO:0000256" key="2">
    <source>
        <dbReference type="SAM" id="MobiDB-lite"/>
    </source>
</evidence>
<accession>N6Z0U5</accession>
<dbReference type="Gene3D" id="1.10.1470.10">
    <property type="entry name" value="YjbJ"/>
    <property type="match status" value="1"/>
</dbReference>
<dbReference type="SUPFAM" id="SSF69047">
    <property type="entry name" value="Hypothetical protein YjbJ"/>
    <property type="match status" value="1"/>
</dbReference>
<dbReference type="EMBL" id="AMXD01000010">
    <property type="protein sequence ID" value="ENO88023.1"/>
    <property type="molecule type" value="Genomic_DNA"/>
</dbReference>
<dbReference type="InterPro" id="IPR008462">
    <property type="entry name" value="CsbD"/>
</dbReference>
<feature type="region of interest" description="Disordered" evidence="2">
    <location>
        <begin position="1"/>
        <end position="33"/>
    </location>
</feature>
<sequence length="85" mass="9017">MNPLPGTVPAAAPKGQPSSKETRMNKDQVKGRIKEATSKVKEVTGKVVGNESLEAEGKVDQVVGEVQADYGDLKEDIKDAVKKPA</sequence>
<evidence type="ECO:0000256" key="1">
    <source>
        <dbReference type="ARBA" id="ARBA00009129"/>
    </source>
</evidence>
<proteinExistence type="inferred from homology"/>
<feature type="domain" description="CsbD-like" evidence="3">
    <location>
        <begin position="27"/>
        <end position="79"/>
    </location>
</feature>
<evidence type="ECO:0000313" key="5">
    <source>
        <dbReference type="Proteomes" id="UP000013042"/>
    </source>
</evidence>
<gene>
    <name evidence="4" type="ORF">C665_03347</name>
</gene>
<comment type="caution">
    <text evidence="4">The sequence shown here is derived from an EMBL/GenBank/DDBJ whole genome shotgun (WGS) entry which is preliminary data.</text>
</comment>
<evidence type="ECO:0000313" key="4">
    <source>
        <dbReference type="EMBL" id="ENO88023.1"/>
    </source>
</evidence>
<dbReference type="Pfam" id="PF05532">
    <property type="entry name" value="CsbD"/>
    <property type="match status" value="1"/>
</dbReference>
<evidence type="ECO:0000259" key="3">
    <source>
        <dbReference type="Pfam" id="PF05532"/>
    </source>
</evidence>
<dbReference type="Proteomes" id="UP000013042">
    <property type="component" value="Unassembled WGS sequence"/>
</dbReference>
<feature type="compositionally biased region" description="Basic and acidic residues" evidence="2">
    <location>
        <begin position="20"/>
        <end position="33"/>
    </location>
</feature>
<dbReference type="AlphaFoldDB" id="N6Z0U5"/>
<comment type="similarity">
    <text evidence="1">Belongs to the UPF0337 (CsbD) family.</text>
</comment>